<evidence type="ECO:0000313" key="3">
    <source>
        <dbReference type="Proteomes" id="UP001201163"/>
    </source>
</evidence>
<proteinExistence type="predicted"/>
<dbReference type="AlphaFoldDB" id="A0AAD4LK99"/>
<name>A0AAD4LK99_9AGAM</name>
<dbReference type="EMBL" id="JAKELL010000009">
    <property type="protein sequence ID" value="KAH8996247.1"/>
    <property type="molecule type" value="Genomic_DNA"/>
</dbReference>
<feature type="compositionally biased region" description="Polar residues" evidence="1">
    <location>
        <begin position="1"/>
        <end position="18"/>
    </location>
</feature>
<evidence type="ECO:0000256" key="1">
    <source>
        <dbReference type="SAM" id="MobiDB-lite"/>
    </source>
</evidence>
<reference evidence="2" key="1">
    <citation type="submission" date="2022-01" db="EMBL/GenBank/DDBJ databases">
        <title>Comparative genomics reveals a dynamic genome evolution in the ectomycorrhizal milk-cap (Lactarius) mushrooms.</title>
        <authorList>
            <consortium name="DOE Joint Genome Institute"/>
            <person name="Lebreton A."/>
            <person name="Tang N."/>
            <person name="Kuo A."/>
            <person name="LaButti K."/>
            <person name="Drula E."/>
            <person name="Barry K."/>
            <person name="Clum A."/>
            <person name="Lipzen A."/>
            <person name="Mousain D."/>
            <person name="Ng V."/>
            <person name="Wang R."/>
            <person name="Wang X."/>
            <person name="Dai Y."/>
            <person name="Henrissat B."/>
            <person name="Grigoriev I.V."/>
            <person name="Guerin-Laguette A."/>
            <person name="Yu F."/>
            <person name="Martin F.M."/>
        </authorList>
    </citation>
    <scope>NUCLEOTIDE SEQUENCE</scope>
    <source>
        <strain evidence="2">QP</strain>
    </source>
</reference>
<feature type="compositionally biased region" description="Polar residues" evidence="1">
    <location>
        <begin position="194"/>
        <end position="208"/>
    </location>
</feature>
<gene>
    <name evidence="2" type="ORF">EDB92DRAFT_1586332</name>
</gene>
<comment type="caution">
    <text evidence="2">The sequence shown here is derived from an EMBL/GenBank/DDBJ whole genome shotgun (WGS) entry which is preliminary data.</text>
</comment>
<keyword evidence="3" id="KW-1185">Reference proteome</keyword>
<feature type="compositionally biased region" description="Basic residues" evidence="1">
    <location>
        <begin position="209"/>
        <end position="219"/>
    </location>
</feature>
<feature type="region of interest" description="Disordered" evidence="1">
    <location>
        <begin position="189"/>
        <end position="222"/>
    </location>
</feature>
<feature type="region of interest" description="Disordered" evidence="1">
    <location>
        <begin position="1"/>
        <end position="32"/>
    </location>
</feature>
<accession>A0AAD4LK99</accession>
<dbReference type="Proteomes" id="UP001201163">
    <property type="component" value="Unassembled WGS sequence"/>
</dbReference>
<feature type="compositionally biased region" description="Basic and acidic residues" evidence="1">
    <location>
        <begin position="75"/>
        <end position="85"/>
    </location>
</feature>
<feature type="compositionally biased region" description="Polar residues" evidence="1">
    <location>
        <begin position="162"/>
        <end position="174"/>
    </location>
</feature>
<sequence>MDNATQNGNSDSESGQPESLSLSASASTAKGHDRALRILYAAQKRRIRETNKRRDEILKAQAGRRRRSMIAPGENGERDLEHHEVEVDDIEGGSDMDARLLRRMTRAMGEAEEETEQVSGSESGEEWGGIKSADPESFQSHPADQDMPISSGDTGALDTEGDSVTSDDPGAVQSTASKYLPDHLFAAALEKSGPRNNVRPSRTTPKARSTTKKRRPPHSRAKDVVVGTRTLRTLSSPASTPLPAPGATVAPPRIKKFLANALALHRSGKRNSKLSLRWERRPSYLGVLKRTNGAPITAFARARQH</sequence>
<feature type="region of interest" description="Disordered" evidence="1">
    <location>
        <begin position="50"/>
        <end position="174"/>
    </location>
</feature>
<protein>
    <submittedName>
        <fullName evidence="2">Uncharacterized protein</fullName>
    </submittedName>
</protein>
<evidence type="ECO:0000313" key="2">
    <source>
        <dbReference type="EMBL" id="KAH8996247.1"/>
    </source>
</evidence>
<organism evidence="2 3">
    <name type="scientific">Lactarius akahatsu</name>
    <dbReference type="NCBI Taxonomy" id="416441"/>
    <lineage>
        <taxon>Eukaryota</taxon>
        <taxon>Fungi</taxon>
        <taxon>Dikarya</taxon>
        <taxon>Basidiomycota</taxon>
        <taxon>Agaricomycotina</taxon>
        <taxon>Agaricomycetes</taxon>
        <taxon>Russulales</taxon>
        <taxon>Russulaceae</taxon>
        <taxon>Lactarius</taxon>
    </lineage>
</organism>